<keyword evidence="2 5" id="KW-0560">Oxidoreductase</keyword>
<comment type="similarity">
    <text evidence="1 5">Belongs to the aldehyde dehydrogenase family.</text>
</comment>
<dbReference type="InterPro" id="IPR016160">
    <property type="entry name" value="Ald_DH_CS_CYS"/>
</dbReference>
<dbReference type="PANTHER" id="PTHR43720">
    <property type="entry name" value="2-AMINOMUCONIC SEMIALDEHYDE DEHYDROGENASE"/>
    <property type="match status" value="1"/>
</dbReference>
<dbReference type="FunFam" id="3.40.309.10:FF:000012">
    <property type="entry name" value="Betaine aldehyde dehydrogenase"/>
    <property type="match status" value="1"/>
</dbReference>
<dbReference type="InterPro" id="IPR029510">
    <property type="entry name" value="Ald_DH_CS_GLU"/>
</dbReference>
<keyword evidence="3" id="KW-0520">NAD</keyword>
<evidence type="ECO:0000256" key="1">
    <source>
        <dbReference type="ARBA" id="ARBA00009986"/>
    </source>
</evidence>
<name>A0A210PQ11_MIZYE</name>
<sequence>MGEVVVANFINGEFVPTNSYIPSFDPSTGKIWAKIPDSGEEEINKAVTAAQTAFKTWSVKTAEERSKVLMKIADLLESRLVEFAELESHDQGKPVWLAKAIDIPRAVYNFRIFASSVLHDTNRSSVMDGVGAVNYTVRDPVGVAGLISPWNLPLYLLSFKIAPAIAAGNTVVAKPSEMTSVSAWKLCQIFNEAGVPPGVINLVFGVGPKAGEALVVHPDVPLVSFTGGTVTAKRLRMSAAPFCKKLSLELGGKNPAVIFADADMEKCIPTTIRSSFINQGEICLCTSRIYVERSVYQTFLKKFVEETKKLKVGDRKQDSSFMGALISKEHLQKVKGYVKIGVEEGATILCGEGVDSLDLPAENTEGYFMRPTVITDLKENSRLLKEEIFGPVTCVVPFDTEEEAIMKANDVQYGLAATLWTQDVSRLHRVSRKLQRVGTSNHTIYPSYSQRVGNSNHTIYPSYSQRVGNRNHTIYPSYPKRVGNSNHTIYPSYSQSVGNSNHTLYPSYSQRVGNSNHTIYPSYSQRVGNSNHTIYPSYSQRLGNSNHTIHLSYSQRVGNSNHTIYPSYSQRVGTSNHTIYPSYSQRVGTSNHTIYPSYSQRVGNSIHTLYPLFSQRVGNSNHTLYPSYSQRVGNSNQCMLSTKTTIQYQTSKK</sequence>
<dbReference type="AlphaFoldDB" id="A0A210PQ11"/>
<dbReference type="PROSITE" id="PS00070">
    <property type="entry name" value="ALDEHYDE_DEHYDR_CYS"/>
    <property type="match status" value="1"/>
</dbReference>
<evidence type="ECO:0000256" key="2">
    <source>
        <dbReference type="ARBA" id="ARBA00023002"/>
    </source>
</evidence>
<dbReference type="PANTHER" id="PTHR43720:SF2">
    <property type="entry name" value="2-AMINOMUCONIC SEMIALDEHYDE DEHYDROGENASE"/>
    <property type="match status" value="1"/>
</dbReference>
<dbReference type="PROSITE" id="PS00687">
    <property type="entry name" value="ALDEHYDE_DEHYDR_GLU"/>
    <property type="match status" value="1"/>
</dbReference>
<evidence type="ECO:0000313" key="8">
    <source>
        <dbReference type="Proteomes" id="UP000242188"/>
    </source>
</evidence>
<dbReference type="InterPro" id="IPR016162">
    <property type="entry name" value="Ald_DH_N"/>
</dbReference>
<gene>
    <name evidence="7" type="ORF">KP79_PYT23329</name>
</gene>
<dbReference type="Proteomes" id="UP000242188">
    <property type="component" value="Unassembled WGS sequence"/>
</dbReference>
<organism evidence="7 8">
    <name type="scientific">Mizuhopecten yessoensis</name>
    <name type="common">Japanese scallop</name>
    <name type="synonym">Patinopecten yessoensis</name>
    <dbReference type="NCBI Taxonomy" id="6573"/>
    <lineage>
        <taxon>Eukaryota</taxon>
        <taxon>Metazoa</taxon>
        <taxon>Spiralia</taxon>
        <taxon>Lophotrochozoa</taxon>
        <taxon>Mollusca</taxon>
        <taxon>Bivalvia</taxon>
        <taxon>Autobranchia</taxon>
        <taxon>Pteriomorphia</taxon>
        <taxon>Pectinida</taxon>
        <taxon>Pectinoidea</taxon>
        <taxon>Pectinidae</taxon>
        <taxon>Mizuhopecten</taxon>
    </lineage>
</organism>
<keyword evidence="8" id="KW-1185">Reference proteome</keyword>
<dbReference type="GO" id="GO:0016620">
    <property type="term" value="F:oxidoreductase activity, acting on the aldehyde or oxo group of donors, NAD or NADP as acceptor"/>
    <property type="evidence" value="ECO:0007669"/>
    <property type="project" value="InterPro"/>
</dbReference>
<dbReference type="InterPro" id="IPR016161">
    <property type="entry name" value="Ald_DH/histidinol_DH"/>
</dbReference>
<accession>A0A210PQ11</accession>
<evidence type="ECO:0000259" key="6">
    <source>
        <dbReference type="Pfam" id="PF00171"/>
    </source>
</evidence>
<dbReference type="OrthoDB" id="310895at2759"/>
<protein>
    <submittedName>
        <fullName evidence="7">Aldehyde dehydrogenase family 8 member A1</fullName>
    </submittedName>
</protein>
<feature type="domain" description="Aldehyde dehydrogenase" evidence="6">
    <location>
        <begin position="18"/>
        <end position="440"/>
    </location>
</feature>
<proteinExistence type="inferred from homology"/>
<comment type="caution">
    <text evidence="7">The sequence shown here is derived from an EMBL/GenBank/DDBJ whole genome shotgun (WGS) entry which is preliminary data.</text>
</comment>
<dbReference type="Gene3D" id="3.40.605.10">
    <property type="entry name" value="Aldehyde Dehydrogenase, Chain A, domain 1"/>
    <property type="match status" value="1"/>
</dbReference>
<dbReference type="Gene3D" id="3.40.309.10">
    <property type="entry name" value="Aldehyde Dehydrogenase, Chain A, domain 2"/>
    <property type="match status" value="1"/>
</dbReference>
<evidence type="ECO:0000256" key="5">
    <source>
        <dbReference type="RuleBase" id="RU003345"/>
    </source>
</evidence>
<dbReference type="InterPro" id="IPR015590">
    <property type="entry name" value="Aldehyde_DH_dom"/>
</dbReference>
<dbReference type="Pfam" id="PF00171">
    <property type="entry name" value="Aldedh"/>
    <property type="match status" value="1"/>
</dbReference>
<evidence type="ECO:0000313" key="7">
    <source>
        <dbReference type="EMBL" id="OWF38536.1"/>
    </source>
</evidence>
<evidence type="ECO:0000256" key="3">
    <source>
        <dbReference type="ARBA" id="ARBA00023027"/>
    </source>
</evidence>
<dbReference type="InterPro" id="IPR016163">
    <property type="entry name" value="Ald_DH_C"/>
</dbReference>
<dbReference type="SUPFAM" id="SSF53720">
    <property type="entry name" value="ALDH-like"/>
    <property type="match status" value="1"/>
</dbReference>
<reference evidence="7 8" key="1">
    <citation type="journal article" date="2017" name="Nat. Ecol. Evol.">
        <title>Scallop genome provides insights into evolution of bilaterian karyotype and development.</title>
        <authorList>
            <person name="Wang S."/>
            <person name="Zhang J."/>
            <person name="Jiao W."/>
            <person name="Li J."/>
            <person name="Xun X."/>
            <person name="Sun Y."/>
            <person name="Guo X."/>
            <person name="Huan P."/>
            <person name="Dong B."/>
            <person name="Zhang L."/>
            <person name="Hu X."/>
            <person name="Sun X."/>
            <person name="Wang J."/>
            <person name="Zhao C."/>
            <person name="Wang Y."/>
            <person name="Wang D."/>
            <person name="Huang X."/>
            <person name="Wang R."/>
            <person name="Lv J."/>
            <person name="Li Y."/>
            <person name="Zhang Z."/>
            <person name="Liu B."/>
            <person name="Lu W."/>
            <person name="Hui Y."/>
            <person name="Liang J."/>
            <person name="Zhou Z."/>
            <person name="Hou R."/>
            <person name="Li X."/>
            <person name="Liu Y."/>
            <person name="Li H."/>
            <person name="Ning X."/>
            <person name="Lin Y."/>
            <person name="Zhao L."/>
            <person name="Xing Q."/>
            <person name="Dou J."/>
            <person name="Li Y."/>
            <person name="Mao J."/>
            <person name="Guo H."/>
            <person name="Dou H."/>
            <person name="Li T."/>
            <person name="Mu C."/>
            <person name="Jiang W."/>
            <person name="Fu Q."/>
            <person name="Fu X."/>
            <person name="Miao Y."/>
            <person name="Liu J."/>
            <person name="Yu Q."/>
            <person name="Li R."/>
            <person name="Liao H."/>
            <person name="Li X."/>
            <person name="Kong Y."/>
            <person name="Jiang Z."/>
            <person name="Chourrout D."/>
            <person name="Li R."/>
            <person name="Bao Z."/>
        </authorList>
    </citation>
    <scope>NUCLEOTIDE SEQUENCE [LARGE SCALE GENOMIC DNA]</scope>
    <source>
        <strain evidence="7 8">PY_sf001</strain>
    </source>
</reference>
<dbReference type="STRING" id="6573.A0A210PQ11"/>
<feature type="active site" evidence="4">
    <location>
        <position position="249"/>
    </location>
</feature>
<dbReference type="FunFam" id="3.40.605.10:FF:000001">
    <property type="entry name" value="Aldehyde dehydrogenase 1"/>
    <property type="match status" value="1"/>
</dbReference>
<dbReference type="EMBL" id="NEDP02005563">
    <property type="protein sequence ID" value="OWF38536.1"/>
    <property type="molecule type" value="Genomic_DNA"/>
</dbReference>
<evidence type="ECO:0000256" key="4">
    <source>
        <dbReference type="PROSITE-ProRule" id="PRU10007"/>
    </source>
</evidence>
<dbReference type="CDD" id="cd07093">
    <property type="entry name" value="ALDH_F8_HMSADH"/>
    <property type="match status" value="1"/>
</dbReference>